<dbReference type="AlphaFoldDB" id="A0A512JG53"/>
<proteinExistence type="predicted"/>
<organism evidence="1 2">
    <name type="scientific">Methylobacterium gnaphalii</name>
    <dbReference type="NCBI Taxonomy" id="1010610"/>
    <lineage>
        <taxon>Bacteria</taxon>
        <taxon>Pseudomonadati</taxon>
        <taxon>Pseudomonadota</taxon>
        <taxon>Alphaproteobacteria</taxon>
        <taxon>Hyphomicrobiales</taxon>
        <taxon>Methylobacteriaceae</taxon>
        <taxon>Methylobacterium</taxon>
    </lineage>
</organism>
<protein>
    <submittedName>
        <fullName evidence="1">Uncharacterized protein</fullName>
    </submittedName>
</protein>
<dbReference type="EMBL" id="BJZV01000002">
    <property type="protein sequence ID" value="GEP08934.1"/>
    <property type="molecule type" value="Genomic_DNA"/>
</dbReference>
<name>A0A512JG53_9HYPH</name>
<reference evidence="1 2" key="1">
    <citation type="submission" date="2019-07" db="EMBL/GenBank/DDBJ databases">
        <title>Whole genome shotgun sequence of Methylobacterium gnaphalii NBRC 107716.</title>
        <authorList>
            <person name="Hosoyama A."/>
            <person name="Uohara A."/>
            <person name="Ohji S."/>
            <person name="Ichikawa N."/>
        </authorList>
    </citation>
    <scope>NUCLEOTIDE SEQUENCE [LARGE SCALE GENOMIC DNA]</scope>
    <source>
        <strain evidence="1 2">NBRC 107716</strain>
    </source>
</reference>
<gene>
    <name evidence="1" type="ORF">MGN01_07790</name>
</gene>
<evidence type="ECO:0000313" key="1">
    <source>
        <dbReference type="EMBL" id="GEP08934.1"/>
    </source>
</evidence>
<sequence length="49" mass="4985">MARAGEAGRGFAVAAAVEVHGAASASELSVRSEHLNTEVHRVLATVRAA</sequence>
<dbReference type="Proteomes" id="UP000321750">
    <property type="component" value="Unassembled WGS sequence"/>
</dbReference>
<evidence type="ECO:0000313" key="2">
    <source>
        <dbReference type="Proteomes" id="UP000321750"/>
    </source>
</evidence>
<keyword evidence="2" id="KW-1185">Reference proteome</keyword>
<accession>A0A512JG53</accession>
<comment type="caution">
    <text evidence="1">The sequence shown here is derived from an EMBL/GenBank/DDBJ whole genome shotgun (WGS) entry which is preliminary data.</text>
</comment>